<feature type="domain" description="Glycosyltransferase 61 catalytic" evidence="5">
    <location>
        <begin position="77"/>
        <end position="163"/>
    </location>
</feature>
<evidence type="ECO:0000256" key="4">
    <source>
        <dbReference type="ARBA" id="ARBA00023180"/>
    </source>
</evidence>
<dbReference type="EMBL" id="KK198758">
    <property type="protein sequence ID" value="KCW69039.1"/>
    <property type="molecule type" value="Genomic_DNA"/>
</dbReference>
<dbReference type="InParanoid" id="A0A059BSV0"/>
<organism evidence="6">
    <name type="scientific">Eucalyptus grandis</name>
    <name type="common">Flooded gum</name>
    <dbReference type="NCBI Taxonomy" id="71139"/>
    <lineage>
        <taxon>Eukaryota</taxon>
        <taxon>Viridiplantae</taxon>
        <taxon>Streptophyta</taxon>
        <taxon>Embryophyta</taxon>
        <taxon>Tracheophyta</taxon>
        <taxon>Spermatophyta</taxon>
        <taxon>Magnoliopsida</taxon>
        <taxon>eudicotyledons</taxon>
        <taxon>Gunneridae</taxon>
        <taxon>Pentapetalae</taxon>
        <taxon>rosids</taxon>
        <taxon>malvids</taxon>
        <taxon>Myrtales</taxon>
        <taxon>Myrtaceae</taxon>
        <taxon>Myrtoideae</taxon>
        <taxon>Eucalypteae</taxon>
        <taxon>Eucalyptus</taxon>
    </lineage>
</organism>
<accession>A0A059BSV0</accession>
<evidence type="ECO:0000313" key="6">
    <source>
        <dbReference type="EMBL" id="KCW69039.1"/>
    </source>
</evidence>
<protein>
    <recommendedName>
        <fullName evidence="5">Glycosyltransferase 61 catalytic domain-containing protein</fullName>
    </recommendedName>
</protein>
<proteinExistence type="predicted"/>
<keyword evidence="3" id="KW-0808">Transferase</keyword>
<dbReference type="GO" id="GO:0016757">
    <property type="term" value="F:glycosyltransferase activity"/>
    <property type="evidence" value="ECO:0000318"/>
    <property type="project" value="GO_Central"/>
</dbReference>
<evidence type="ECO:0000256" key="2">
    <source>
        <dbReference type="ARBA" id="ARBA00022676"/>
    </source>
</evidence>
<dbReference type="InterPro" id="IPR007657">
    <property type="entry name" value="Glycosyltransferase_61"/>
</dbReference>
<keyword evidence="4" id="KW-0325">Glycoprotein</keyword>
<dbReference type="AlphaFoldDB" id="A0A059BSV0"/>
<dbReference type="Pfam" id="PF04577">
    <property type="entry name" value="Glyco_transf_61"/>
    <property type="match status" value="1"/>
</dbReference>
<reference evidence="6" key="1">
    <citation type="submission" date="2013-07" db="EMBL/GenBank/DDBJ databases">
        <title>The genome of Eucalyptus grandis.</title>
        <authorList>
            <person name="Schmutz J."/>
            <person name="Hayes R."/>
            <person name="Myburg A."/>
            <person name="Tuskan G."/>
            <person name="Grattapaglia D."/>
            <person name="Rokhsar D.S."/>
        </authorList>
    </citation>
    <scope>NUCLEOTIDE SEQUENCE</scope>
    <source>
        <tissue evidence="6">Leaf extractions</tissue>
    </source>
</reference>
<keyword evidence="2" id="KW-0328">Glycosyltransferase</keyword>
<name>A0A059BSV0_EUCGR</name>
<evidence type="ECO:0000259" key="5">
    <source>
        <dbReference type="Pfam" id="PF04577"/>
    </source>
</evidence>
<comment type="subcellular location">
    <subcellularLocation>
        <location evidence="1">Golgi apparatus membrane</location>
        <topology evidence="1">Single-pass type II membrane protein</topology>
    </subcellularLocation>
</comment>
<evidence type="ECO:0000256" key="3">
    <source>
        <dbReference type="ARBA" id="ARBA00022679"/>
    </source>
</evidence>
<dbReference type="GO" id="GO:0000139">
    <property type="term" value="C:Golgi membrane"/>
    <property type="evidence" value="ECO:0007669"/>
    <property type="project" value="UniProtKB-SubCell"/>
</dbReference>
<dbReference type="GO" id="GO:0016763">
    <property type="term" value="F:pentosyltransferase activity"/>
    <property type="evidence" value="ECO:0007669"/>
    <property type="project" value="UniProtKB-ARBA"/>
</dbReference>
<dbReference type="PANTHER" id="PTHR20961">
    <property type="entry name" value="GLYCOSYLTRANSFERASE"/>
    <property type="match status" value="1"/>
</dbReference>
<dbReference type="PANTHER" id="PTHR20961:SF124">
    <property type="entry name" value="GLYCOSYLTRANSFERASE"/>
    <property type="match status" value="1"/>
</dbReference>
<dbReference type="OMA" id="PNSCHRE"/>
<gene>
    <name evidence="6" type="ORF">EUGRSUZ_F02597</name>
</gene>
<evidence type="ECO:0000256" key="1">
    <source>
        <dbReference type="ARBA" id="ARBA00004323"/>
    </source>
</evidence>
<dbReference type="Gramene" id="KCW69039">
    <property type="protein sequence ID" value="KCW69039"/>
    <property type="gene ID" value="EUGRSUZ_F02597"/>
</dbReference>
<sequence>MKYENILSRLSNYPLIDFAGDKRTHCFPDAIVGLKIHDDLTVDPSLMKGNKSILDFRHFLDHAYQPRIKGSIPDKEQGVQLKLNQSASKHQVKKPKLVILSCSGSRALVNEDCLVKMAEDMGFRVTTELAKMYRLLNKSEVMVGVHGAALTHFLFLKPGSVLIQVIPLGTDSPAETCFGKPARELGLKYIGYKISPRESSLYNEYDQDDPVLTNPKGWQYTKEIYLDRQNVSLDMRRFHKRLLQAYDYSFKKINRQISYNQTTDLFKLC</sequence>
<dbReference type="InterPro" id="IPR049625">
    <property type="entry name" value="Glyco_transf_61_cat"/>
</dbReference>